<keyword evidence="2" id="KW-0560">Oxidoreductase</keyword>
<dbReference type="PANTHER" id="PTHR42659">
    <property type="entry name" value="XANTHINE DEHYDROGENASE SUBUNIT C-RELATED"/>
    <property type="match status" value="1"/>
</dbReference>
<comment type="caution">
    <text evidence="4">The sequence shown here is derived from an EMBL/GenBank/DDBJ whole genome shotgun (WGS) entry which is preliminary data.</text>
</comment>
<dbReference type="InterPro" id="IPR036318">
    <property type="entry name" value="FAD-bd_PCMH-like_sf"/>
</dbReference>
<dbReference type="InterPro" id="IPR005107">
    <property type="entry name" value="CO_DH_flav_C"/>
</dbReference>
<dbReference type="Gene3D" id="3.30.465.10">
    <property type="match status" value="1"/>
</dbReference>
<protein>
    <submittedName>
        <fullName evidence="4">Xanthine dehydrogenase</fullName>
    </submittedName>
</protein>
<evidence type="ECO:0000313" key="4">
    <source>
        <dbReference type="EMBL" id="CDA40206.1"/>
    </source>
</evidence>
<reference evidence="4" key="1">
    <citation type="submission" date="2012-11" db="EMBL/GenBank/DDBJ databases">
        <title>Dependencies among metagenomic species, viruses, plasmids and units of genetic variation.</title>
        <authorList>
            <person name="Nielsen H.B."/>
            <person name="Almeida M."/>
            <person name="Juncker A.S."/>
            <person name="Rasmussen S."/>
            <person name="Li J."/>
            <person name="Sunagawa S."/>
            <person name="Plichta D."/>
            <person name="Gautier L."/>
            <person name="Le Chatelier E."/>
            <person name="Peletier E."/>
            <person name="Bonde I."/>
            <person name="Nielsen T."/>
            <person name="Manichanh C."/>
            <person name="Arumugam M."/>
            <person name="Batto J."/>
            <person name="Santos M.B.Q.D."/>
            <person name="Blom N."/>
            <person name="Borruel N."/>
            <person name="Burgdorf K.S."/>
            <person name="Boumezbeur F."/>
            <person name="Casellas F."/>
            <person name="Dore J."/>
            <person name="Guarner F."/>
            <person name="Hansen T."/>
            <person name="Hildebrand F."/>
            <person name="Kaas R.S."/>
            <person name="Kennedy S."/>
            <person name="Kristiansen K."/>
            <person name="Kultima J.R."/>
            <person name="Leonard P."/>
            <person name="Levenez F."/>
            <person name="Lund O."/>
            <person name="Moumen B."/>
            <person name="Le Paslier D."/>
            <person name="Pons N."/>
            <person name="Pedersen O."/>
            <person name="Prifti E."/>
            <person name="Qin J."/>
            <person name="Raes J."/>
            <person name="Tap J."/>
            <person name="Tims S."/>
            <person name="Ussery D.W."/>
            <person name="Yamada T."/>
            <person name="MetaHit consortium"/>
            <person name="Renault P."/>
            <person name="Sicheritz-Ponten T."/>
            <person name="Bork P."/>
            <person name="Wang J."/>
            <person name="Brunak S."/>
            <person name="Ehrlich S.D."/>
        </authorList>
    </citation>
    <scope>NUCLEOTIDE SEQUENCE [LARGE SCALE GENOMIC DNA]</scope>
</reference>
<dbReference type="InterPro" id="IPR016166">
    <property type="entry name" value="FAD-bd_PCMH"/>
</dbReference>
<dbReference type="EMBL" id="CBBU010000074">
    <property type="protein sequence ID" value="CDA40206.1"/>
    <property type="molecule type" value="Genomic_DNA"/>
</dbReference>
<organism evidence="4">
    <name type="scientific">Lachnospira eligens CAG:72</name>
    <dbReference type="NCBI Taxonomy" id="1263077"/>
    <lineage>
        <taxon>Bacteria</taxon>
        <taxon>Bacillati</taxon>
        <taxon>Bacillota</taxon>
        <taxon>Clostridia</taxon>
        <taxon>Lachnospirales</taxon>
        <taxon>Lachnospiraceae</taxon>
        <taxon>Lachnospira</taxon>
    </lineage>
</organism>
<dbReference type="InterPro" id="IPR036683">
    <property type="entry name" value="CO_DH_flav_C_dom_sf"/>
</dbReference>
<dbReference type="SUPFAM" id="SSF55447">
    <property type="entry name" value="CO dehydrogenase flavoprotein C-terminal domain-like"/>
    <property type="match status" value="1"/>
</dbReference>
<dbReference type="GO" id="GO:0071949">
    <property type="term" value="F:FAD binding"/>
    <property type="evidence" value="ECO:0007669"/>
    <property type="project" value="InterPro"/>
</dbReference>
<dbReference type="Pfam" id="PF03450">
    <property type="entry name" value="CO_deh_flav_C"/>
    <property type="match status" value="1"/>
</dbReference>
<dbReference type="InterPro" id="IPR016169">
    <property type="entry name" value="FAD-bd_PCMH_sub2"/>
</dbReference>
<dbReference type="InterPro" id="IPR051312">
    <property type="entry name" value="Diverse_Substr_Oxidored"/>
</dbReference>
<dbReference type="InterPro" id="IPR002346">
    <property type="entry name" value="Mopterin_DH_FAD-bd"/>
</dbReference>
<dbReference type="SUPFAM" id="SSF56176">
    <property type="entry name" value="FAD-binding/transporter-associated domain-like"/>
    <property type="match status" value="1"/>
</dbReference>
<dbReference type="AlphaFoldDB" id="R6A0J9"/>
<name>R6A0J9_9FIRM</name>
<dbReference type="Proteomes" id="UP000018175">
    <property type="component" value="Unassembled WGS sequence"/>
</dbReference>
<accession>R6A0J9</accession>
<dbReference type="PANTHER" id="PTHR42659:SF9">
    <property type="entry name" value="XANTHINE DEHYDROGENASE FAD-BINDING SUBUNIT XDHB-RELATED"/>
    <property type="match status" value="1"/>
</dbReference>
<proteinExistence type="predicted"/>
<gene>
    <name evidence="4" type="ORF">BN765_02054</name>
</gene>
<dbReference type="PROSITE" id="PS51387">
    <property type="entry name" value="FAD_PCMH"/>
    <property type="match status" value="1"/>
</dbReference>
<dbReference type="Gene3D" id="3.30.390.50">
    <property type="entry name" value="CO dehydrogenase flavoprotein, C-terminal domain"/>
    <property type="match status" value="1"/>
</dbReference>
<keyword evidence="1" id="KW-0285">Flavoprotein</keyword>
<dbReference type="GO" id="GO:0016491">
    <property type="term" value="F:oxidoreductase activity"/>
    <property type="evidence" value="ECO:0007669"/>
    <property type="project" value="UniProtKB-KW"/>
</dbReference>
<dbReference type="Pfam" id="PF00941">
    <property type="entry name" value="FAD_binding_5"/>
    <property type="match status" value="1"/>
</dbReference>
<dbReference type="SMART" id="SM01092">
    <property type="entry name" value="CO_deh_flav_C"/>
    <property type="match status" value="1"/>
</dbReference>
<feature type="domain" description="FAD-binding PCMH-type" evidence="3">
    <location>
        <begin position="1"/>
        <end position="189"/>
    </location>
</feature>
<evidence type="ECO:0000256" key="2">
    <source>
        <dbReference type="ARBA" id="ARBA00023002"/>
    </source>
</evidence>
<evidence type="ECO:0000256" key="1">
    <source>
        <dbReference type="ARBA" id="ARBA00022630"/>
    </source>
</evidence>
<sequence length="264" mass="29400">MLTIQNYKKVESLEEAYELNQKKANRIVGGMMWMRMGDNRMNTAIDMSGLGLDKIEESDEEFKIGCMTTLRQLEVHESFNEYTDGCAKEALRHIVGVQFRNLATVGGSIYGRYGFSDVLTLLIGLDSYVELYKGGIVPLTEYADRDYDRDIVVNIIVKKRLVNMFYEAVRITETDLPVLTCAGVKFKDTGVCNICIGARPGRAIVVKDTEGILAGGINEKSLEEFSTFVKKNVPTAGNMRGSAEYRSHLAGVLAGRALQNINRD</sequence>
<evidence type="ECO:0000259" key="3">
    <source>
        <dbReference type="PROSITE" id="PS51387"/>
    </source>
</evidence>